<evidence type="ECO:0000256" key="1">
    <source>
        <dbReference type="SAM" id="MobiDB-lite"/>
    </source>
</evidence>
<comment type="caution">
    <text evidence="3">The sequence shown here is derived from an EMBL/GenBank/DDBJ whole genome shotgun (WGS) entry which is preliminary data.</text>
</comment>
<feature type="region of interest" description="Disordered" evidence="1">
    <location>
        <begin position="111"/>
        <end position="139"/>
    </location>
</feature>
<dbReference type="Proteomes" id="UP001596380">
    <property type="component" value="Unassembled WGS sequence"/>
</dbReference>
<evidence type="ECO:0000313" key="4">
    <source>
        <dbReference type="Proteomes" id="UP001596380"/>
    </source>
</evidence>
<accession>A0ABW2CQC4</accession>
<feature type="domain" description="Luciferase" evidence="2">
    <location>
        <begin position="42"/>
        <end position="105"/>
    </location>
</feature>
<protein>
    <submittedName>
        <fullName evidence="3">Luciferase family protein</fullName>
    </submittedName>
</protein>
<dbReference type="Pfam" id="PF17648">
    <property type="entry name" value="Luciferase"/>
    <property type="match status" value="1"/>
</dbReference>
<gene>
    <name evidence="3" type="ORF">ACFQKB_25500</name>
</gene>
<name>A0ABW2CQC4_9ACTN</name>
<dbReference type="EMBL" id="JBHSXS010000017">
    <property type="protein sequence ID" value="MFC6883136.1"/>
    <property type="molecule type" value="Genomic_DNA"/>
</dbReference>
<sequence length="139" mass="14059">MAASGSGATTNAGRLAARIEAWPGVSAVRADCGVGIALAAGGGQIMHLHTGDEAELRLTRPVVERLGAALAESGRVAIRPGGDWIAVRLDTDSDLSLVMSLASVAIKANSDPLRGSAAPSPCGMAVANGRRPPRKPVRS</sequence>
<dbReference type="InterPro" id="IPR040841">
    <property type="entry name" value="Luciferase_dom"/>
</dbReference>
<evidence type="ECO:0000259" key="2">
    <source>
        <dbReference type="Pfam" id="PF17648"/>
    </source>
</evidence>
<keyword evidence="4" id="KW-1185">Reference proteome</keyword>
<reference evidence="4" key="1">
    <citation type="journal article" date="2019" name="Int. J. Syst. Evol. Microbiol.">
        <title>The Global Catalogue of Microorganisms (GCM) 10K type strain sequencing project: providing services to taxonomists for standard genome sequencing and annotation.</title>
        <authorList>
            <consortium name="The Broad Institute Genomics Platform"/>
            <consortium name="The Broad Institute Genome Sequencing Center for Infectious Disease"/>
            <person name="Wu L."/>
            <person name="Ma J."/>
        </authorList>
    </citation>
    <scope>NUCLEOTIDE SEQUENCE [LARGE SCALE GENOMIC DNA]</scope>
    <source>
        <strain evidence="4">JCM 3369</strain>
    </source>
</reference>
<proteinExistence type="predicted"/>
<dbReference type="RefSeq" id="WP_160825307.1">
    <property type="nucleotide sequence ID" value="NZ_JBHSXS010000017.1"/>
</dbReference>
<organism evidence="3 4">
    <name type="scientific">Actinomadura yumaensis</name>
    <dbReference type="NCBI Taxonomy" id="111807"/>
    <lineage>
        <taxon>Bacteria</taxon>
        <taxon>Bacillati</taxon>
        <taxon>Actinomycetota</taxon>
        <taxon>Actinomycetes</taxon>
        <taxon>Streptosporangiales</taxon>
        <taxon>Thermomonosporaceae</taxon>
        <taxon>Actinomadura</taxon>
    </lineage>
</organism>
<evidence type="ECO:0000313" key="3">
    <source>
        <dbReference type="EMBL" id="MFC6883136.1"/>
    </source>
</evidence>